<evidence type="ECO:0000256" key="2">
    <source>
        <dbReference type="ARBA" id="ARBA00010617"/>
    </source>
</evidence>
<dbReference type="Pfam" id="PF00067">
    <property type="entry name" value="p450"/>
    <property type="match status" value="1"/>
</dbReference>
<dbReference type="InterPro" id="IPR002401">
    <property type="entry name" value="Cyt_P450_E_grp-I"/>
</dbReference>
<evidence type="ECO:0000256" key="4">
    <source>
        <dbReference type="ARBA" id="ARBA00022723"/>
    </source>
</evidence>
<dbReference type="Gene3D" id="1.10.630.10">
    <property type="entry name" value="Cytochrome P450"/>
    <property type="match status" value="1"/>
</dbReference>
<dbReference type="AlphaFoldDB" id="A0A0D2EKB5"/>
<dbReference type="InterPro" id="IPR050121">
    <property type="entry name" value="Cytochrome_P450_monoxygenase"/>
</dbReference>
<dbReference type="InterPro" id="IPR001128">
    <property type="entry name" value="Cyt_P450"/>
</dbReference>
<dbReference type="EMBL" id="KN847332">
    <property type="protein sequence ID" value="KIW48344.1"/>
    <property type="molecule type" value="Genomic_DNA"/>
</dbReference>
<evidence type="ECO:0000313" key="11">
    <source>
        <dbReference type="EMBL" id="KIW48344.1"/>
    </source>
</evidence>
<dbReference type="VEuPathDB" id="FungiDB:PV06_00943"/>
<dbReference type="InterPro" id="IPR017972">
    <property type="entry name" value="Cyt_P450_CS"/>
</dbReference>
<dbReference type="GO" id="GO:0004497">
    <property type="term" value="F:monooxygenase activity"/>
    <property type="evidence" value="ECO:0007669"/>
    <property type="project" value="UniProtKB-KW"/>
</dbReference>
<dbReference type="HOGENOM" id="CLU_001570_14_4_1"/>
<protein>
    <recommendedName>
        <fullName evidence="13">Trichodiene oxygenase</fullName>
    </recommendedName>
</protein>
<keyword evidence="10" id="KW-0812">Transmembrane</keyword>
<dbReference type="InterPro" id="IPR036396">
    <property type="entry name" value="Cyt_P450_sf"/>
</dbReference>
<dbReference type="RefSeq" id="XP_016268560.1">
    <property type="nucleotide sequence ID" value="XM_016401507.1"/>
</dbReference>
<dbReference type="SUPFAM" id="SSF48264">
    <property type="entry name" value="Cytochrome P450"/>
    <property type="match status" value="1"/>
</dbReference>
<gene>
    <name evidence="11" type="ORF">PV06_00943</name>
</gene>
<dbReference type="CDD" id="cd11062">
    <property type="entry name" value="CYP58-like"/>
    <property type="match status" value="1"/>
</dbReference>
<name>A0A0D2EKB5_9EURO</name>
<feature type="binding site" description="axial binding residue" evidence="8">
    <location>
        <position position="456"/>
    </location>
    <ligand>
        <name>heme</name>
        <dbReference type="ChEBI" id="CHEBI:30413"/>
    </ligand>
    <ligandPart>
        <name>Fe</name>
        <dbReference type="ChEBI" id="CHEBI:18248"/>
    </ligandPart>
</feature>
<dbReference type="STRING" id="215243.A0A0D2EKB5"/>
<evidence type="ECO:0008006" key="13">
    <source>
        <dbReference type="Google" id="ProtNLM"/>
    </source>
</evidence>
<keyword evidence="10" id="KW-0472">Membrane</keyword>
<dbReference type="PANTHER" id="PTHR24305:SF157">
    <property type="entry name" value="N-ACETYLTRYPTOPHAN 6-HYDROXYLASE IVOC-RELATED"/>
    <property type="match status" value="1"/>
</dbReference>
<evidence type="ECO:0000256" key="10">
    <source>
        <dbReference type="SAM" id="Phobius"/>
    </source>
</evidence>
<keyword evidence="6 8" id="KW-0408">Iron</keyword>
<dbReference type="GO" id="GO:0005506">
    <property type="term" value="F:iron ion binding"/>
    <property type="evidence" value="ECO:0007669"/>
    <property type="project" value="InterPro"/>
</dbReference>
<feature type="transmembrane region" description="Helical" evidence="10">
    <location>
        <begin position="15"/>
        <end position="36"/>
    </location>
</feature>
<evidence type="ECO:0000313" key="12">
    <source>
        <dbReference type="Proteomes" id="UP000053342"/>
    </source>
</evidence>
<sequence>MLVESLQPRNWDVSALGAFLLLFLAWFTSQALLFLYRITIHPLARFPGPIIAGLTYWYEYYYDVSKEGRYLWKIIELHEKYGPIVRINPNEIHASDPSWFAEIYHGTNTVTDRDGWYNLDFLGDGLAFTLGHELHATRRAPLAPYFSAQSIRALEPRITGVVARMVRRLEEFHASGHIVNLYHMFAAYALDIVSEYALGEDGSTNLMGLPEMGRAWSEMTTAQIRNNPLGRHFKSTMRVMLFMPEWVLVRLVPGLDGFVKYQDSLLRQTQRVLTQNDTGEGVLPDKRTILHELAASPTLPPREKSLVRLKDEMNMVIGAGGETTAQTLTRTCYHLVTTPDVLARLKRELTTTLKDPDKIPSIDLLQNLRYLTAVVEEGLRISFPVLARSPRVFRRHALQLGDWTVPAGSAISMSPYIVLTNPEIFPDPFKFNPDRWIDNPDIQKYRVTFGRGKRGCLGKTLAYTELYFAIAMIFRKFELELFDTTSEDVEVVHDFFMGTARNESKGVRARVVGSV</sequence>
<comment type="similarity">
    <text evidence="2 9">Belongs to the cytochrome P450 family.</text>
</comment>
<keyword evidence="3 8" id="KW-0349">Heme</keyword>
<dbReference type="PANTHER" id="PTHR24305">
    <property type="entry name" value="CYTOCHROME P450"/>
    <property type="match status" value="1"/>
</dbReference>
<dbReference type="Proteomes" id="UP000053342">
    <property type="component" value="Unassembled WGS sequence"/>
</dbReference>
<evidence type="ECO:0000256" key="5">
    <source>
        <dbReference type="ARBA" id="ARBA00023002"/>
    </source>
</evidence>
<comment type="cofactor">
    <cofactor evidence="1 8">
        <name>heme</name>
        <dbReference type="ChEBI" id="CHEBI:30413"/>
    </cofactor>
</comment>
<keyword evidence="10" id="KW-1133">Transmembrane helix</keyword>
<evidence type="ECO:0000256" key="3">
    <source>
        <dbReference type="ARBA" id="ARBA00022617"/>
    </source>
</evidence>
<organism evidence="11 12">
    <name type="scientific">Exophiala oligosperma</name>
    <dbReference type="NCBI Taxonomy" id="215243"/>
    <lineage>
        <taxon>Eukaryota</taxon>
        <taxon>Fungi</taxon>
        <taxon>Dikarya</taxon>
        <taxon>Ascomycota</taxon>
        <taxon>Pezizomycotina</taxon>
        <taxon>Eurotiomycetes</taxon>
        <taxon>Chaetothyriomycetidae</taxon>
        <taxon>Chaetothyriales</taxon>
        <taxon>Herpotrichiellaceae</taxon>
        <taxon>Exophiala</taxon>
    </lineage>
</organism>
<evidence type="ECO:0000256" key="7">
    <source>
        <dbReference type="ARBA" id="ARBA00023033"/>
    </source>
</evidence>
<evidence type="ECO:0000256" key="6">
    <source>
        <dbReference type="ARBA" id="ARBA00023004"/>
    </source>
</evidence>
<dbReference type="PRINTS" id="PR00385">
    <property type="entry name" value="P450"/>
</dbReference>
<evidence type="ECO:0000256" key="8">
    <source>
        <dbReference type="PIRSR" id="PIRSR602401-1"/>
    </source>
</evidence>
<evidence type="ECO:0000256" key="1">
    <source>
        <dbReference type="ARBA" id="ARBA00001971"/>
    </source>
</evidence>
<dbReference type="GO" id="GO:0020037">
    <property type="term" value="F:heme binding"/>
    <property type="evidence" value="ECO:0007669"/>
    <property type="project" value="InterPro"/>
</dbReference>
<dbReference type="PRINTS" id="PR00463">
    <property type="entry name" value="EP450I"/>
</dbReference>
<keyword evidence="4 8" id="KW-0479">Metal-binding</keyword>
<proteinExistence type="inferred from homology"/>
<dbReference type="GeneID" id="27353017"/>
<keyword evidence="7 9" id="KW-0503">Monooxygenase</keyword>
<reference evidence="11 12" key="1">
    <citation type="submission" date="2015-01" db="EMBL/GenBank/DDBJ databases">
        <title>The Genome Sequence of Exophiala oligosperma CBS72588.</title>
        <authorList>
            <consortium name="The Broad Institute Genomics Platform"/>
            <person name="Cuomo C."/>
            <person name="de Hoog S."/>
            <person name="Gorbushina A."/>
            <person name="Stielow B."/>
            <person name="Teixiera M."/>
            <person name="Abouelleil A."/>
            <person name="Chapman S.B."/>
            <person name="Priest M."/>
            <person name="Young S.K."/>
            <person name="Wortman J."/>
            <person name="Nusbaum C."/>
            <person name="Birren B."/>
        </authorList>
    </citation>
    <scope>NUCLEOTIDE SEQUENCE [LARGE SCALE GENOMIC DNA]</scope>
    <source>
        <strain evidence="11 12">CBS 72588</strain>
    </source>
</reference>
<evidence type="ECO:0000256" key="9">
    <source>
        <dbReference type="RuleBase" id="RU000461"/>
    </source>
</evidence>
<dbReference type="OrthoDB" id="3945418at2759"/>
<keyword evidence="5 9" id="KW-0560">Oxidoreductase</keyword>
<keyword evidence="12" id="KW-1185">Reference proteome</keyword>
<dbReference type="PROSITE" id="PS00086">
    <property type="entry name" value="CYTOCHROME_P450"/>
    <property type="match status" value="1"/>
</dbReference>
<dbReference type="GO" id="GO:0016705">
    <property type="term" value="F:oxidoreductase activity, acting on paired donors, with incorporation or reduction of molecular oxygen"/>
    <property type="evidence" value="ECO:0007669"/>
    <property type="project" value="InterPro"/>
</dbReference>
<accession>A0A0D2EKB5</accession>